<organism evidence="4 5">
    <name type="scientific">Sporisorium reilianum (strain SRZ2)</name>
    <name type="common">Maize head smut fungus</name>
    <dbReference type="NCBI Taxonomy" id="999809"/>
    <lineage>
        <taxon>Eukaryota</taxon>
        <taxon>Fungi</taxon>
        <taxon>Dikarya</taxon>
        <taxon>Basidiomycota</taxon>
        <taxon>Ustilaginomycotina</taxon>
        <taxon>Ustilaginomycetes</taxon>
        <taxon>Ustilaginales</taxon>
        <taxon>Ustilaginaceae</taxon>
        <taxon>Sporisorium</taxon>
    </lineage>
</organism>
<evidence type="ECO:0000313" key="5">
    <source>
        <dbReference type="Proteomes" id="UP000008867"/>
    </source>
</evidence>
<gene>
    <name evidence="4" type="ORF">sr11635</name>
</gene>
<evidence type="ECO:0000259" key="2">
    <source>
        <dbReference type="Pfam" id="PF02558"/>
    </source>
</evidence>
<evidence type="ECO:0000313" key="4">
    <source>
        <dbReference type="EMBL" id="CBQ67685.1"/>
    </source>
</evidence>
<dbReference type="Gene3D" id="1.10.1040.10">
    <property type="entry name" value="N-(1-d-carboxylethyl)-l-norvaline Dehydrogenase, domain 2"/>
    <property type="match status" value="1"/>
</dbReference>
<dbReference type="PANTHER" id="PTHR21708">
    <property type="entry name" value="PROBABLE 2-DEHYDROPANTOATE 2-REDUCTASE"/>
    <property type="match status" value="1"/>
</dbReference>
<evidence type="ECO:0000259" key="3">
    <source>
        <dbReference type="Pfam" id="PF08546"/>
    </source>
</evidence>
<dbReference type="VEuPathDB" id="FungiDB:sr11635"/>
<dbReference type="PANTHER" id="PTHR21708:SF43">
    <property type="entry name" value="KETOPANTOATE REDUCTASE C-TERMINAL DOMAIN-CONTAINING PROTEIN"/>
    <property type="match status" value="1"/>
</dbReference>
<sequence length="394" mass="42352">MADTAKPEVLCIGFGALGTIYSYILSQGGAAITAVARSNYDTLTTTGIDIESVKYGSIKGWKPDRCVRESAPQDARDRRYDYVVCTFKNVPDHKSASEIIRPFLQTAQEGEKLPTIVLLQNGVGIEEEVSRTLVEQDKMAIGVISAVAWIGANLVDGGKKVMHGGLERLEMGVYPASGDVATAAEQHALDRFVDIYTAGDGGGRAVADIEAIRWQKVLWNASWGGLSTLARQPVSALLTEDTLHYSVGVVRRIMLEIVYVARACGLTESRYPMSSVDQALNITLSTSSVPAVHDAARGGNLAADFKPSILLDLENGRPMELEPIIGDVVRKARLHGVDTPRLDLILAALKPNQVQAVRRANGGEGTVSFSQLTATSRGNWPEGAPVSRSSDSYL</sequence>
<name>E6ZK32_SPORE</name>
<dbReference type="InterPro" id="IPR013752">
    <property type="entry name" value="KPA_reductase"/>
</dbReference>
<dbReference type="InterPro" id="IPR013332">
    <property type="entry name" value="KPR_N"/>
</dbReference>
<feature type="domain" description="Ketopantoate reductase N-terminal" evidence="2">
    <location>
        <begin position="10"/>
        <end position="174"/>
    </location>
</feature>
<dbReference type="Pfam" id="PF02558">
    <property type="entry name" value="ApbA"/>
    <property type="match status" value="1"/>
</dbReference>
<dbReference type="InterPro" id="IPR013328">
    <property type="entry name" value="6PGD_dom2"/>
</dbReference>
<proteinExistence type="predicted"/>
<protein>
    <recommendedName>
        <fullName evidence="6">2-dehydropantoate 2-reductase</fullName>
    </recommendedName>
</protein>
<feature type="domain" description="Ketopantoate reductase C-terminal" evidence="3">
    <location>
        <begin position="208"/>
        <end position="351"/>
    </location>
</feature>
<reference evidence="4 5" key="1">
    <citation type="journal article" date="2010" name="Science">
        <title>Pathogenicity determinants in smut fungi revealed by genome comparison.</title>
        <authorList>
            <person name="Schirawski J."/>
            <person name="Mannhaupt G."/>
            <person name="Muench K."/>
            <person name="Brefort T."/>
            <person name="Schipper K."/>
            <person name="Doehlemann G."/>
            <person name="Di Stasio M."/>
            <person name="Roessel N."/>
            <person name="Mendoza-Mendoza A."/>
            <person name="Pester D."/>
            <person name="Mueller O."/>
            <person name="Winterberg B."/>
            <person name="Meyer E."/>
            <person name="Ghareeb H."/>
            <person name="Wollenberg T."/>
            <person name="Muensterkoetter M."/>
            <person name="Wong P."/>
            <person name="Walter M."/>
            <person name="Stukenbrock E."/>
            <person name="Gueldener U."/>
            <person name="Kahmann R."/>
        </authorList>
    </citation>
    <scope>NUCLEOTIDE SEQUENCE [LARGE SCALE GENOMIC DNA]</scope>
    <source>
        <strain evidence="5">SRZ2</strain>
    </source>
</reference>
<dbReference type="InterPro" id="IPR008927">
    <property type="entry name" value="6-PGluconate_DH-like_C_sf"/>
</dbReference>
<feature type="region of interest" description="Disordered" evidence="1">
    <location>
        <begin position="372"/>
        <end position="394"/>
    </location>
</feature>
<dbReference type="Pfam" id="PF08546">
    <property type="entry name" value="ApbA_C"/>
    <property type="match status" value="1"/>
</dbReference>
<dbReference type="HOGENOM" id="CLU_031468_2_1_1"/>
<dbReference type="AlphaFoldDB" id="E6ZK32"/>
<dbReference type="Proteomes" id="UP000008867">
    <property type="component" value="Chromosome 1"/>
</dbReference>
<dbReference type="eggNOG" id="ENOG502RYJ0">
    <property type="taxonomic scope" value="Eukaryota"/>
</dbReference>
<evidence type="ECO:0000256" key="1">
    <source>
        <dbReference type="SAM" id="MobiDB-lite"/>
    </source>
</evidence>
<dbReference type="SUPFAM" id="SSF48179">
    <property type="entry name" value="6-phosphogluconate dehydrogenase C-terminal domain-like"/>
    <property type="match status" value="1"/>
</dbReference>
<dbReference type="GO" id="GO:0005737">
    <property type="term" value="C:cytoplasm"/>
    <property type="evidence" value="ECO:0007669"/>
    <property type="project" value="TreeGrafter"/>
</dbReference>
<dbReference type="FunFam" id="1.10.1040.10:FF:000017">
    <property type="entry name" value="2-dehydropantoate 2-reductase"/>
    <property type="match status" value="1"/>
</dbReference>
<accession>E6ZK32</accession>
<evidence type="ECO:0008006" key="6">
    <source>
        <dbReference type="Google" id="ProtNLM"/>
    </source>
</evidence>
<dbReference type="EMBL" id="FQ311430">
    <property type="protein sequence ID" value="CBQ67685.1"/>
    <property type="molecule type" value="Genomic_DNA"/>
</dbReference>
<keyword evidence="5" id="KW-1185">Reference proteome</keyword>
<dbReference type="OrthoDB" id="3609at2759"/>
<dbReference type="Gene3D" id="3.40.50.720">
    <property type="entry name" value="NAD(P)-binding Rossmann-like Domain"/>
    <property type="match status" value="1"/>
</dbReference>
<dbReference type="InterPro" id="IPR051402">
    <property type="entry name" value="KPR-Related"/>
</dbReference>